<name>A0A443HVH9_BYSSP</name>
<keyword evidence="2" id="KW-1185">Reference proteome</keyword>
<dbReference type="SUPFAM" id="SSF49777">
    <property type="entry name" value="PEBP-like"/>
    <property type="match status" value="1"/>
</dbReference>
<accession>A0A443HVH9</accession>
<gene>
    <name evidence="1" type="ORF">C8Q69DRAFT_520878</name>
</gene>
<comment type="caution">
    <text evidence="1">The sequence shown here is derived from an EMBL/GenBank/DDBJ whole genome shotgun (WGS) entry which is preliminary data.</text>
</comment>
<dbReference type="Proteomes" id="UP000283841">
    <property type="component" value="Unassembled WGS sequence"/>
</dbReference>
<dbReference type="RefSeq" id="XP_028485477.1">
    <property type="nucleotide sequence ID" value="XM_028633507.1"/>
</dbReference>
<dbReference type="GeneID" id="39602784"/>
<dbReference type="AlphaFoldDB" id="A0A443HVH9"/>
<dbReference type="PANTHER" id="PTHR11362">
    <property type="entry name" value="PHOSPHATIDYLETHANOLAMINE-BINDING PROTEIN"/>
    <property type="match status" value="1"/>
</dbReference>
<reference evidence="1 2" key="1">
    <citation type="journal article" date="2018" name="Front. Microbiol.">
        <title>Genomic and genetic insights into a cosmopolitan fungus, Paecilomyces variotii (Eurotiales).</title>
        <authorList>
            <person name="Urquhart A.S."/>
            <person name="Mondo S.J."/>
            <person name="Makela M.R."/>
            <person name="Hane J.K."/>
            <person name="Wiebenga A."/>
            <person name="He G."/>
            <person name="Mihaltcheva S."/>
            <person name="Pangilinan J."/>
            <person name="Lipzen A."/>
            <person name="Barry K."/>
            <person name="de Vries R.P."/>
            <person name="Grigoriev I.V."/>
            <person name="Idnurm A."/>
        </authorList>
    </citation>
    <scope>NUCLEOTIDE SEQUENCE [LARGE SCALE GENOMIC DNA]</scope>
    <source>
        <strain evidence="1 2">CBS 101075</strain>
    </source>
</reference>
<dbReference type="CDD" id="cd00866">
    <property type="entry name" value="PEBP_euk"/>
    <property type="match status" value="1"/>
</dbReference>
<dbReference type="PANTHER" id="PTHR11362:SF82">
    <property type="entry name" value="PHOSPHATIDYLETHANOLAMINE-BINDING PROTEIN 4"/>
    <property type="match status" value="1"/>
</dbReference>
<dbReference type="EMBL" id="RCNU01000005">
    <property type="protein sequence ID" value="RWQ95832.1"/>
    <property type="molecule type" value="Genomic_DNA"/>
</dbReference>
<dbReference type="InterPro" id="IPR036610">
    <property type="entry name" value="PEBP-like_sf"/>
</dbReference>
<evidence type="ECO:0000313" key="1">
    <source>
        <dbReference type="EMBL" id="RWQ95832.1"/>
    </source>
</evidence>
<dbReference type="STRING" id="264951.A0A443HVH9"/>
<protein>
    <submittedName>
        <fullName evidence="1">Phosphatidylethanolamine-binding protein</fullName>
    </submittedName>
</protein>
<evidence type="ECO:0000313" key="2">
    <source>
        <dbReference type="Proteomes" id="UP000283841"/>
    </source>
</evidence>
<dbReference type="Pfam" id="PF01161">
    <property type="entry name" value="PBP"/>
    <property type="match status" value="1"/>
</dbReference>
<sequence>MTTDVQTIFEKESIIPDILAPGTKVPRNLKVIWPNAKLEKPGQMIERDATQPQPTLFVEPSPEDKESQPIYTLLMVDPDLTHRNDKYFGQVRHWLTTRVTVSPTGQVNVSKDRDISPYVGPAPIPAHYFTLGKPHPSRYTFLLLRHKTGVALPELNPDSLRAAYEGSPGEFGQPTQDIVDRMRFSTEQFIERNKMEVVAGTFMLVEGNAKSAVKNASLVAQGLADKMMGK</sequence>
<dbReference type="InterPro" id="IPR035810">
    <property type="entry name" value="PEBP_euk"/>
</dbReference>
<proteinExistence type="predicted"/>
<dbReference type="VEuPathDB" id="FungiDB:C8Q69DRAFT_520878"/>
<dbReference type="Gene3D" id="3.90.280.10">
    <property type="entry name" value="PEBP-like"/>
    <property type="match status" value="1"/>
</dbReference>
<dbReference type="InterPro" id="IPR008914">
    <property type="entry name" value="PEBP"/>
</dbReference>
<organism evidence="1 2">
    <name type="scientific">Byssochlamys spectabilis</name>
    <name type="common">Paecilomyces variotii</name>
    <dbReference type="NCBI Taxonomy" id="264951"/>
    <lineage>
        <taxon>Eukaryota</taxon>
        <taxon>Fungi</taxon>
        <taxon>Dikarya</taxon>
        <taxon>Ascomycota</taxon>
        <taxon>Pezizomycotina</taxon>
        <taxon>Eurotiomycetes</taxon>
        <taxon>Eurotiomycetidae</taxon>
        <taxon>Eurotiales</taxon>
        <taxon>Thermoascaceae</taxon>
        <taxon>Paecilomyces</taxon>
    </lineage>
</organism>